<evidence type="ECO:0000313" key="2">
    <source>
        <dbReference type="EMBL" id="WGO85907.1"/>
    </source>
</evidence>
<dbReference type="Proteomes" id="UP001242513">
    <property type="component" value="Chromosome"/>
</dbReference>
<evidence type="ECO:0000313" key="3">
    <source>
        <dbReference type="EMBL" id="WGO87034.1"/>
    </source>
</evidence>
<dbReference type="AlphaFoldDB" id="A0AAX3UE25"/>
<organism evidence="2 4">
    <name type="scientific">Lactobacillus kefiranofaciens</name>
    <dbReference type="NCBI Taxonomy" id="267818"/>
    <lineage>
        <taxon>Bacteria</taxon>
        <taxon>Bacillati</taxon>
        <taxon>Bacillota</taxon>
        <taxon>Bacilli</taxon>
        <taxon>Lactobacillales</taxon>
        <taxon>Lactobacillaceae</taxon>
        <taxon>Lactobacillus</taxon>
    </lineage>
</organism>
<dbReference type="EMBL" id="CP123735">
    <property type="protein sequence ID" value="WGO85907.1"/>
    <property type="molecule type" value="Genomic_DNA"/>
</dbReference>
<dbReference type="EMBL" id="CP123735">
    <property type="protein sequence ID" value="WGO85727.1"/>
    <property type="molecule type" value="Genomic_DNA"/>
</dbReference>
<protein>
    <submittedName>
        <fullName evidence="2">Uncharacterized protein</fullName>
    </submittedName>
</protein>
<name>A0AAX3UE25_9LACO</name>
<reference evidence="2" key="2">
    <citation type="submission" date="2023-04" db="EMBL/GenBank/DDBJ databases">
        <authorList>
            <person name="Wang Y."/>
        </authorList>
    </citation>
    <scope>NUCLEOTIDE SEQUENCE</scope>
    <source>
        <strain evidence="2">ZW18</strain>
        <plasmid evidence="3">unnamed2</plasmid>
    </source>
</reference>
<evidence type="ECO:0000313" key="1">
    <source>
        <dbReference type="EMBL" id="WGO85727.1"/>
    </source>
</evidence>
<dbReference type="RefSeq" id="WP_013851236.1">
    <property type="nucleotide sequence ID" value="NZ_CP123735.1"/>
</dbReference>
<gene>
    <name evidence="1" type="ORF">QEJ78_10530</name>
    <name evidence="2" type="ORF">QEJ78_11500</name>
    <name evidence="3" type="ORF">QEJ78_11950</name>
</gene>
<dbReference type="Proteomes" id="UP001242513">
    <property type="component" value="Plasmid unnamed2"/>
</dbReference>
<accession>A0AAX3UE25</accession>
<geneLocation type="plasmid" evidence="3 4">
    <name>unnamed2</name>
</geneLocation>
<reference evidence="2" key="1">
    <citation type="journal article" date="2022" name="Food Funct.">
        <title>Lactobacillus kefiranofaciens ZW18 from Kefir enhances the anti-tumor effect of anti-programmed cell death 1 (PD-1) immunotherapy by modulating the gut microbiota.</title>
        <authorList>
            <person name="Zhao J."/>
            <person name="Wang Y."/>
            <person name="Wang J."/>
            <person name="Lv M."/>
            <person name="Zhou C."/>
            <person name="Jia L."/>
            <person name="Geng W."/>
        </authorList>
    </citation>
    <scope>NUCLEOTIDE SEQUENCE</scope>
    <source>
        <strain evidence="2">ZW18</strain>
    </source>
</reference>
<evidence type="ECO:0000313" key="4">
    <source>
        <dbReference type="Proteomes" id="UP001242513"/>
    </source>
</evidence>
<dbReference type="EMBL" id="CP123736">
    <property type="protein sequence ID" value="WGO87034.1"/>
    <property type="molecule type" value="Genomic_DNA"/>
</dbReference>
<proteinExistence type="predicted"/>
<keyword evidence="3" id="KW-0614">Plasmid</keyword>
<sequence length="217" mass="24589">MAKKMYNVKTVFPVDETVKGNKQTTTKHTDILTEVGSSDVIKLFKSYREGDYKVSCYFQAPIKKEKKNEELSTPFDVARSLTKQGIDYRATLKIKSKGSYQDMLKAMHLVESEGFDMAVNVKLKINDQTTTNIDDEHTWVDEDPQFKITPKTGTNNINELKSLYASLNEKGYETIIDIKPKAPKADDMDSEDNAFATQLLAYPDGTMVTFKLSQDND</sequence>